<proteinExistence type="predicted"/>
<feature type="chain" id="PRO_5041291649" evidence="1">
    <location>
        <begin position="19"/>
        <end position="169"/>
    </location>
</feature>
<keyword evidence="3" id="KW-1185">Reference proteome</keyword>
<organism evidence="2 3">
    <name type="scientific">Cylicocyclus nassatus</name>
    <name type="common">Nematode worm</name>
    <dbReference type="NCBI Taxonomy" id="53992"/>
    <lineage>
        <taxon>Eukaryota</taxon>
        <taxon>Metazoa</taxon>
        <taxon>Ecdysozoa</taxon>
        <taxon>Nematoda</taxon>
        <taxon>Chromadorea</taxon>
        <taxon>Rhabditida</taxon>
        <taxon>Rhabditina</taxon>
        <taxon>Rhabditomorpha</taxon>
        <taxon>Strongyloidea</taxon>
        <taxon>Strongylidae</taxon>
        <taxon>Cylicocyclus</taxon>
    </lineage>
</organism>
<evidence type="ECO:0000313" key="2">
    <source>
        <dbReference type="EMBL" id="CAJ0597092.1"/>
    </source>
</evidence>
<sequence length="169" mass="19796">MSPFLPILLYMILGQSLGEVFQWTERDKVEIIIKFKDYARMSKTGNIGRLLGDYGNKYGLHWDEMDVTEGERCKNETDLERYQAYIMDCNEFQKYLYSLKPRRYNIEMVHVICDRIAATICMARSCSPSEYKKMAIDSYDCVHREEGTGGGSGGYPYYLTTHPYWYPTH</sequence>
<evidence type="ECO:0000313" key="3">
    <source>
        <dbReference type="Proteomes" id="UP001176961"/>
    </source>
</evidence>
<protein>
    <submittedName>
        <fullName evidence="2">Uncharacterized protein</fullName>
    </submittedName>
</protein>
<reference evidence="2" key="1">
    <citation type="submission" date="2023-07" db="EMBL/GenBank/DDBJ databases">
        <authorList>
            <consortium name="CYATHOMIX"/>
        </authorList>
    </citation>
    <scope>NUCLEOTIDE SEQUENCE</scope>
    <source>
        <strain evidence="2">N/A</strain>
    </source>
</reference>
<keyword evidence="1" id="KW-0732">Signal</keyword>
<feature type="signal peptide" evidence="1">
    <location>
        <begin position="1"/>
        <end position="18"/>
    </location>
</feature>
<name>A0AA36GRP6_CYLNA</name>
<dbReference type="EMBL" id="CATQJL010000223">
    <property type="protein sequence ID" value="CAJ0597092.1"/>
    <property type="molecule type" value="Genomic_DNA"/>
</dbReference>
<accession>A0AA36GRP6</accession>
<dbReference type="Proteomes" id="UP001176961">
    <property type="component" value="Unassembled WGS sequence"/>
</dbReference>
<evidence type="ECO:0000256" key="1">
    <source>
        <dbReference type="SAM" id="SignalP"/>
    </source>
</evidence>
<gene>
    <name evidence="2" type="ORF">CYNAS_LOCUS9075</name>
</gene>
<comment type="caution">
    <text evidence="2">The sequence shown here is derived from an EMBL/GenBank/DDBJ whole genome shotgun (WGS) entry which is preliminary data.</text>
</comment>
<dbReference type="AlphaFoldDB" id="A0AA36GRP6"/>